<keyword evidence="2" id="KW-1185">Reference proteome</keyword>
<dbReference type="EMBL" id="VYZN01000040">
    <property type="protein sequence ID" value="KAE9532009.1"/>
    <property type="molecule type" value="Genomic_DNA"/>
</dbReference>
<reference evidence="1 2" key="1">
    <citation type="submission" date="2019-08" db="EMBL/GenBank/DDBJ databases">
        <title>The genome of the soybean aphid Biotype 1, its phylome, world population structure and adaptation to the North American continent.</title>
        <authorList>
            <person name="Giordano R."/>
            <person name="Donthu R.K."/>
            <person name="Hernandez A.G."/>
            <person name="Wright C.L."/>
            <person name="Zimin A.V."/>
        </authorList>
    </citation>
    <scope>NUCLEOTIDE SEQUENCE [LARGE SCALE GENOMIC DNA]</scope>
    <source>
        <tissue evidence="1">Whole aphids</tissue>
    </source>
</reference>
<accession>A0A6G0TFD2</accession>
<evidence type="ECO:0000313" key="2">
    <source>
        <dbReference type="Proteomes" id="UP000475862"/>
    </source>
</evidence>
<protein>
    <submittedName>
        <fullName evidence="1">Uncharacterized protein</fullName>
    </submittedName>
</protein>
<sequence length="210" mass="23641">MLFKKYVYTFIKLTKNSDIFKASFIKWMYLFGVLNLEILALNVRTLHILLGEGSINITMSTIPKNEGLEEGNNLIVYVSKLEVVNTCSTERSINILTTASVSFIVIGREAILNGAFSSCSTKALSSKPGVITIIGKHFGLTSGLRSRRNFILHRVFLSSISFHRTIRRTPIRYLFTVTMSCSICKPQTLNLRFIIIGHVSKSKNRSRDIS</sequence>
<gene>
    <name evidence="1" type="ORF">AGLY_010211</name>
</gene>
<dbReference type="AlphaFoldDB" id="A0A6G0TFD2"/>
<evidence type="ECO:0000313" key="1">
    <source>
        <dbReference type="EMBL" id="KAE9532009.1"/>
    </source>
</evidence>
<proteinExistence type="predicted"/>
<comment type="caution">
    <text evidence="1">The sequence shown here is derived from an EMBL/GenBank/DDBJ whole genome shotgun (WGS) entry which is preliminary data.</text>
</comment>
<organism evidence="1 2">
    <name type="scientific">Aphis glycines</name>
    <name type="common">Soybean aphid</name>
    <dbReference type="NCBI Taxonomy" id="307491"/>
    <lineage>
        <taxon>Eukaryota</taxon>
        <taxon>Metazoa</taxon>
        <taxon>Ecdysozoa</taxon>
        <taxon>Arthropoda</taxon>
        <taxon>Hexapoda</taxon>
        <taxon>Insecta</taxon>
        <taxon>Pterygota</taxon>
        <taxon>Neoptera</taxon>
        <taxon>Paraneoptera</taxon>
        <taxon>Hemiptera</taxon>
        <taxon>Sternorrhyncha</taxon>
        <taxon>Aphidomorpha</taxon>
        <taxon>Aphidoidea</taxon>
        <taxon>Aphididae</taxon>
        <taxon>Aphidini</taxon>
        <taxon>Aphis</taxon>
        <taxon>Aphis</taxon>
    </lineage>
</organism>
<dbReference type="Proteomes" id="UP000475862">
    <property type="component" value="Unassembled WGS sequence"/>
</dbReference>
<name>A0A6G0TFD2_APHGL</name>